<proteinExistence type="predicted"/>
<sequence>MKIILKKNLEPFNFTNYVKYRTFETMCDEKLSNQNSNKTLRNIISDIISEEKLSPINIKENEEEKSILLIDEVDVFFSHQFDKMYNAVVTIKNKHITQIQKDIWKHIVTNKSDEGQLKTFFELKLFSLIDKDKLLSNLAHSNILKNHLKEMINTALNIHNNINTFKDKFKITDNVIYAKDSDGKYSSSTIYNYENSFYYLKLMYEKQENFIKNWINTIVTHIRRRIAEDRSVLIFFENEKILDEFYNSYSGDLGVIPFFIIHAGHHGKVTLLTKEFGRGVDFQSETKVDEKGGIHVIQTFFSVNIKEEIQIKGRTARKDELGSYELILCLEHL</sequence>
<gene>
    <name evidence="3" type="ORF">JXQ802_LOCUS45812</name>
    <name evidence="2" type="ORF">PYM288_LOCUS30135</name>
</gene>
<organism evidence="3 4">
    <name type="scientific">Rotaria sordida</name>
    <dbReference type="NCBI Taxonomy" id="392033"/>
    <lineage>
        <taxon>Eukaryota</taxon>
        <taxon>Metazoa</taxon>
        <taxon>Spiralia</taxon>
        <taxon>Gnathifera</taxon>
        <taxon>Rotifera</taxon>
        <taxon>Eurotatoria</taxon>
        <taxon>Bdelloidea</taxon>
        <taxon>Philodinida</taxon>
        <taxon>Philodinidae</taxon>
        <taxon>Rotaria</taxon>
    </lineage>
</organism>
<accession>A0A815Z215</accession>
<dbReference type="EMBL" id="CAJNOH010002674">
    <property type="protein sequence ID" value="CAF1305393.1"/>
    <property type="molecule type" value="Genomic_DNA"/>
</dbReference>
<dbReference type="InterPro" id="IPR027417">
    <property type="entry name" value="P-loop_NTPase"/>
</dbReference>
<dbReference type="InterPro" id="IPR014018">
    <property type="entry name" value="SecA_motor_DEAD"/>
</dbReference>
<reference evidence="3" key="1">
    <citation type="submission" date="2021-02" db="EMBL/GenBank/DDBJ databases">
        <authorList>
            <person name="Nowell W R."/>
        </authorList>
    </citation>
    <scope>NUCLEOTIDE SEQUENCE</scope>
</reference>
<protein>
    <recommendedName>
        <fullName evidence="1">SecA family profile domain-containing protein</fullName>
    </recommendedName>
</protein>
<dbReference type="SUPFAM" id="SSF52540">
    <property type="entry name" value="P-loop containing nucleoside triphosphate hydrolases"/>
    <property type="match status" value="1"/>
</dbReference>
<name>A0A815Z215_9BILA</name>
<dbReference type="EMBL" id="CAJNOL010003920">
    <property type="protein sequence ID" value="CAF1577128.1"/>
    <property type="molecule type" value="Genomic_DNA"/>
</dbReference>
<comment type="caution">
    <text evidence="3">The sequence shown here is derived from an EMBL/GenBank/DDBJ whole genome shotgun (WGS) entry which is preliminary data.</text>
</comment>
<dbReference type="Proteomes" id="UP000663854">
    <property type="component" value="Unassembled WGS sequence"/>
</dbReference>
<keyword evidence="4" id="KW-1185">Reference proteome</keyword>
<feature type="domain" description="SecA family profile" evidence="1">
    <location>
        <begin position="1"/>
        <end position="333"/>
    </location>
</feature>
<dbReference type="PROSITE" id="PS51196">
    <property type="entry name" value="SECA_MOTOR_DEAD"/>
    <property type="match status" value="1"/>
</dbReference>
<evidence type="ECO:0000313" key="3">
    <source>
        <dbReference type="EMBL" id="CAF1577128.1"/>
    </source>
</evidence>
<dbReference type="AlphaFoldDB" id="A0A815Z215"/>
<evidence type="ECO:0000313" key="2">
    <source>
        <dbReference type="EMBL" id="CAF1305393.1"/>
    </source>
</evidence>
<evidence type="ECO:0000259" key="1">
    <source>
        <dbReference type="PROSITE" id="PS51196"/>
    </source>
</evidence>
<dbReference type="Proteomes" id="UP000663870">
    <property type="component" value="Unassembled WGS sequence"/>
</dbReference>
<dbReference type="Gene3D" id="3.40.50.300">
    <property type="entry name" value="P-loop containing nucleotide triphosphate hydrolases"/>
    <property type="match status" value="1"/>
</dbReference>
<evidence type="ECO:0000313" key="4">
    <source>
        <dbReference type="Proteomes" id="UP000663870"/>
    </source>
</evidence>